<name>A0A1H5XJD2_9FLAO</name>
<evidence type="ECO:0000259" key="5">
    <source>
        <dbReference type="Pfam" id="PF00171"/>
    </source>
</evidence>
<dbReference type="OrthoDB" id="9762913at2"/>
<dbReference type="Proteomes" id="UP000236737">
    <property type="component" value="Unassembled WGS sequence"/>
</dbReference>
<dbReference type="FunFam" id="3.40.605.10:FF:000007">
    <property type="entry name" value="NAD/NADP-dependent betaine aldehyde dehydrogenase"/>
    <property type="match status" value="1"/>
</dbReference>
<dbReference type="SUPFAM" id="SSF53720">
    <property type="entry name" value="ALDH-like"/>
    <property type="match status" value="1"/>
</dbReference>
<dbReference type="PANTHER" id="PTHR43353">
    <property type="entry name" value="SUCCINATE-SEMIALDEHYDE DEHYDROGENASE, MITOCHONDRIAL"/>
    <property type="match status" value="1"/>
</dbReference>
<gene>
    <name evidence="6" type="ORF">SAMN04488130_10673</name>
</gene>
<dbReference type="Gene3D" id="3.40.309.10">
    <property type="entry name" value="Aldehyde Dehydrogenase, Chain A, domain 2"/>
    <property type="match status" value="1"/>
</dbReference>
<feature type="domain" description="Aldehyde dehydrogenase" evidence="5">
    <location>
        <begin position="17"/>
        <end position="466"/>
    </location>
</feature>
<evidence type="ECO:0000256" key="2">
    <source>
        <dbReference type="ARBA" id="ARBA00023002"/>
    </source>
</evidence>
<dbReference type="InterPro" id="IPR015590">
    <property type="entry name" value="Aldehyde_DH_dom"/>
</dbReference>
<dbReference type="InterPro" id="IPR016162">
    <property type="entry name" value="Ald_DH_N"/>
</dbReference>
<dbReference type="RefSeq" id="WP_103999828.1">
    <property type="nucleotide sequence ID" value="NZ_FNVP01000006.1"/>
</dbReference>
<keyword evidence="2 4" id="KW-0560">Oxidoreductase</keyword>
<dbReference type="Pfam" id="PF00171">
    <property type="entry name" value="Aldedh"/>
    <property type="match status" value="1"/>
</dbReference>
<dbReference type="PROSITE" id="PS00687">
    <property type="entry name" value="ALDEHYDE_DEHYDR_GLU"/>
    <property type="match status" value="1"/>
</dbReference>
<dbReference type="Gene3D" id="3.40.605.10">
    <property type="entry name" value="Aldehyde Dehydrogenase, Chain A, domain 1"/>
    <property type="match status" value="1"/>
</dbReference>
<dbReference type="InterPro" id="IPR016163">
    <property type="entry name" value="Ald_DH_C"/>
</dbReference>
<evidence type="ECO:0000256" key="1">
    <source>
        <dbReference type="ARBA" id="ARBA00009986"/>
    </source>
</evidence>
<dbReference type="InterPro" id="IPR029510">
    <property type="entry name" value="Ald_DH_CS_GLU"/>
</dbReference>
<evidence type="ECO:0000313" key="6">
    <source>
        <dbReference type="EMBL" id="SEG11868.1"/>
    </source>
</evidence>
<dbReference type="EMBL" id="FNVP01000006">
    <property type="protein sequence ID" value="SEG11868.1"/>
    <property type="molecule type" value="Genomic_DNA"/>
</dbReference>
<proteinExistence type="inferred from homology"/>
<dbReference type="GO" id="GO:0016620">
    <property type="term" value="F:oxidoreductase activity, acting on the aldehyde or oxo group of donors, NAD or NADP as acceptor"/>
    <property type="evidence" value="ECO:0007669"/>
    <property type="project" value="InterPro"/>
</dbReference>
<dbReference type="InterPro" id="IPR050740">
    <property type="entry name" value="Aldehyde_DH_Superfamily"/>
</dbReference>
<evidence type="ECO:0000313" key="7">
    <source>
        <dbReference type="Proteomes" id="UP000236737"/>
    </source>
</evidence>
<sequence>MRKQYINGDWCDAIDGATWDLQSPATEEVIDKVPFGNVADCNLAIAAADASFKEWKSTTPYFRAEILKKAANYIRTNVETFAKETSLETGKPMLESRGEWQVSANLFEWFAEEGKRNYGRVVPTNRADKRAMVIYQPVGVVGVITAWNFPAYNPARAVAAALAAGCSVVMRGSEFTPLSSFNLATAIHEAGIPKGVFNLINTEPVSTGTEMIDNPLLKKISFTGSTRVGKILMDGASKTATKLSLELGGNAPVIIDKDVDVAVIAPQALIAKLRNCGQVCVSPQRFYVHTDIFEQFIAIVKDDISKLKTGINGGDIDFLGPLINKKQQEHSLAMLEKAKSEGANIHIGGEPAEKGFFIHPALIEARQSQSFIKTEMFGPLMIVIPFETKEQVIEWANDTEYGLASYAFTNHIKTANFYAENLEFGMVGINEWAPQGTELPFSGWKSSGIGHESGSEGLKEYMELKLISYGNMS</sequence>
<accession>A0A1H5XJD2</accession>
<dbReference type="InterPro" id="IPR016161">
    <property type="entry name" value="Ald_DH/histidinol_DH"/>
</dbReference>
<protein>
    <submittedName>
        <fullName evidence="6">Succinate-semialdehyde dehydrogenase / glutarate-semialdehyde dehydrogenase</fullName>
    </submittedName>
</protein>
<evidence type="ECO:0000256" key="4">
    <source>
        <dbReference type="RuleBase" id="RU003345"/>
    </source>
</evidence>
<comment type="similarity">
    <text evidence="1 4">Belongs to the aldehyde dehydrogenase family.</text>
</comment>
<organism evidence="6 7">
    <name type="scientific">Flavobacterium urumqiense</name>
    <dbReference type="NCBI Taxonomy" id="935224"/>
    <lineage>
        <taxon>Bacteria</taxon>
        <taxon>Pseudomonadati</taxon>
        <taxon>Bacteroidota</taxon>
        <taxon>Flavobacteriia</taxon>
        <taxon>Flavobacteriales</taxon>
        <taxon>Flavobacteriaceae</taxon>
        <taxon>Flavobacterium</taxon>
    </lineage>
</organism>
<feature type="active site" evidence="3">
    <location>
        <position position="246"/>
    </location>
</feature>
<reference evidence="7" key="1">
    <citation type="submission" date="2016-10" db="EMBL/GenBank/DDBJ databases">
        <authorList>
            <person name="Varghese N."/>
            <person name="Submissions S."/>
        </authorList>
    </citation>
    <scope>NUCLEOTIDE SEQUENCE [LARGE SCALE GENOMIC DNA]</scope>
    <source>
        <strain evidence="7">CGMCC 1.9230</strain>
    </source>
</reference>
<keyword evidence="7" id="KW-1185">Reference proteome</keyword>
<dbReference type="AlphaFoldDB" id="A0A1H5XJD2"/>
<dbReference type="PANTHER" id="PTHR43353:SF5">
    <property type="entry name" value="SUCCINATE-SEMIALDEHYDE DEHYDROGENASE, MITOCHONDRIAL"/>
    <property type="match status" value="1"/>
</dbReference>
<evidence type="ECO:0000256" key="3">
    <source>
        <dbReference type="PROSITE-ProRule" id="PRU10007"/>
    </source>
</evidence>